<dbReference type="STRING" id="1798228.SAMN05216574_1164"/>
<gene>
    <name evidence="1" type="ORF">SAMN05216574_1164</name>
</gene>
<reference evidence="2" key="1">
    <citation type="submission" date="2016-10" db="EMBL/GenBank/DDBJ databases">
        <authorList>
            <person name="Varghese N."/>
            <person name="Submissions S."/>
        </authorList>
    </citation>
    <scope>NUCLEOTIDE SEQUENCE [LARGE SCALE GENOMIC DNA]</scope>
    <source>
        <strain evidence="2">DSM 46838</strain>
    </source>
</reference>
<evidence type="ECO:0000313" key="1">
    <source>
        <dbReference type="EMBL" id="SFF52912.1"/>
    </source>
</evidence>
<sequence>MDSACRRDGCVFTAQPNRPYCSTACSELWGRYRHRFSDPTYAERWNEMLNGRPEHHVRAGTDRLSVQFIERRAAHQRRRRARQRMAGLG</sequence>
<evidence type="ECO:0000313" key="2">
    <source>
        <dbReference type="Proteomes" id="UP000198589"/>
    </source>
</evidence>
<proteinExistence type="predicted"/>
<organism evidence="1 2">
    <name type="scientific">Blastococcus tunisiensis</name>
    <dbReference type="NCBI Taxonomy" id="1798228"/>
    <lineage>
        <taxon>Bacteria</taxon>
        <taxon>Bacillati</taxon>
        <taxon>Actinomycetota</taxon>
        <taxon>Actinomycetes</taxon>
        <taxon>Geodermatophilales</taxon>
        <taxon>Geodermatophilaceae</taxon>
        <taxon>Blastococcus</taxon>
    </lineage>
</organism>
<dbReference type="EMBL" id="FOND01000016">
    <property type="protein sequence ID" value="SFF52912.1"/>
    <property type="molecule type" value="Genomic_DNA"/>
</dbReference>
<protein>
    <submittedName>
        <fullName evidence="1">Uncharacterized protein</fullName>
    </submittedName>
</protein>
<name>A0A1I2JDI2_9ACTN</name>
<dbReference type="AlphaFoldDB" id="A0A1I2JDI2"/>
<keyword evidence="2" id="KW-1185">Reference proteome</keyword>
<accession>A0A1I2JDI2</accession>
<dbReference type="Proteomes" id="UP000198589">
    <property type="component" value="Unassembled WGS sequence"/>
</dbReference>